<dbReference type="Proteomes" id="UP000192042">
    <property type="component" value="Chromosome I"/>
</dbReference>
<reference evidence="2 3" key="1">
    <citation type="submission" date="2017-03" db="EMBL/GenBank/DDBJ databases">
        <authorList>
            <person name="Afonso C.L."/>
            <person name="Miller P.J."/>
            <person name="Scott M.A."/>
            <person name="Spackman E."/>
            <person name="Goraichik I."/>
            <person name="Dimitrov K.M."/>
            <person name="Suarez D.L."/>
            <person name="Swayne D.E."/>
        </authorList>
    </citation>
    <scope>NUCLEOTIDE SEQUENCE [LARGE SCALE GENOMIC DNA]</scope>
    <source>
        <strain evidence="2">Genome sequencing of Nitrospira japonica strain NJ11</strain>
    </source>
</reference>
<evidence type="ECO:0008006" key="4">
    <source>
        <dbReference type="Google" id="ProtNLM"/>
    </source>
</evidence>
<dbReference type="KEGG" id="nja:NSJP_1050"/>
<evidence type="ECO:0000313" key="3">
    <source>
        <dbReference type="Proteomes" id="UP000192042"/>
    </source>
</evidence>
<dbReference type="AlphaFoldDB" id="A0A1W1I2K5"/>
<gene>
    <name evidence="2" type="ORF">NSJP_1050</name>
</gene>
<sequence length="161" mass="17549">MNSRRRLVLCGVISLLLSFLTACVSVRVEPLTHEVYPPKKNSESLQWLESEPDAPHVKLARIIATSQSADEDELREKILACAATLGADAVIMGKSDVLETVGAGSAPESTMGPAGGSFGGWWPFYYDRWSFAQSPTDETGFTEYLSGTAIRYVNERSLESS</sequence>
<keyword evidence="3" id="KW-1185">Reference proteome</keyword>
<accession>A0A1W1I2K5</accession>
<name>A0A1W1I2K5_9BACT</name>
<dbReference type="PROSITE" id="PS51257">
    <property type="entry name" value="PROKAR_LIPOPROTEIN"/>
    <property type="match status" value="1"/>
</dbReference>
<evidence type="ECO:0000256" key="1">
    <source>
        <dbReference type="SAM" id="SignalP"/>
    </source>
</evidence>
<proteinExistence type="predicted"/>
<evidence type="ECO:0000313" key="2">
    <source>
        <dbReference type="EMBL" id="SLM47222.1"/>
    </source>
</evidence>
<feature type="chain" id="PRO_5010717145" description="Lipoprotein" evidence="1">
    <location>
        <begin position="25"/>
        <end position="161"/>
    </location>
</feature>
<organism evidence="2 3">
    <name type="scientific">Nitrospira japonica</name>
    <dbReference type="NCBI Taxonomy" id="1325564"/>
    <lineage>
        <taxon>Bacteria</taxon>
        <taxon>Pseudomonadati</taxon>
        <taxon>Nitrospirota</taxon>
        <taxon>Nitrospiria</taxon>
        <taxon>Nitrospirales</taxon>
        <taxon>Nitrospiraceae</taxon>
        <taxon>Nitrospira</taxon>
    </lineage>
</organism>
<dbReference type="RefSeq" id="WP_155969883.1">
    <property type="nucleotide sequence ID" value="NZ_LT828648.1"/>
</dbReference>
<dbReference type="EMBL" id="LT828648">
    <property type="protein sequence ID" value="SLM47222.1"/>
    <property type="molecule type" value="Genomic_DNA"/>
</dbReference>
<feature type="signal peptide" evidence="1">
    <location>
        <begin position="1"/>
        <end position="24"/>
    </location>
</feature>
<protein>
    <recommendedName>
        <fullName evidence="4">Lipoprotein</fullName>
    </recommendedName>
</protein>
<keyword evidence="1" id="KW-0732">Signal</keyword>
<dbReference type="OrthoDB" id="9821913at2"/>